<dbReference type="RefSeq" id="WP_189828997.1">
    <property type="nucleotide sequence ID" value="NZ_BMVX01000024.1"/>
</dbReference>
<dbReference type="AlphaFoldDB" id="A0A918R431"/>
<dbReference type="Proteomes" id="UP000634660">
    <property type="component" value="Unassembled WGS sequence"/>
</dbReference>
<name>A0A918R431_9ACTN</name>
<organism evidence="2 3">
    <name type="scientific">Streptomyces subrutilus</name>
    <dbReference type="NCBI Taxonomy" id="36818"/>
    <lineage>
        <taxon>Bacteria</taxon>
        <taxon>Bacillati</taxon>
        <taxon>Actinomycetota</taxon>
        <taxon>Actinomycetes</taxon>
        <taxon>Kitasatosporales</taxon>
        <taxon>Streptomycetaceae</taxon>
        <taxon>Streptomyces</taxon>
    </lineage>
</organism>
<feature type="compositionally biased region" description="Low complexity" evidence="1">
    <location>
        <begin position="237"/>
        <end position="253"/>
    </location>
</feature>
<reference evidence="2" key="1">
    <citation type="journal article" date="2014" name="Int. J. Syst. Evol. Microbiol.">
        <title>Complete genome sequence of Corynebacterium casei LMG S-19264T (=DSM 44701T), isolated from a smear-ripened cheese.</title>
        <authorList>
            <consortium name="US DOE Joint Genome Institute (JGI-PGF)"/>
            <person name="Walter F."/>
            <person name="Albersmeier A."/>
            <person name="Kalinowski J."/>
            <person name="Ruckert C."/>
        </authorList>
    </citation>
    <scope>NUCLEOTIDE SEQUENCE</scope>
    <source>
        <strain evidence="2">JCM 4834</strain>
    </source>
</reference>
<evidence type="ECO:0000313" key="3">
    <source>
        <dbReference type="Proteomes" id="UP000634660"/>
    </source>
</evidence>
<feature type="compositionally biased region" description="Basic residues" evidence="1">
    <location>
        <begin position="121"/>
        <end position="131"/>
    </location>
</feature>
<evidence type="ECO:0000256" key="1">
    <source>
        <dbReference type="SAM" id="MobiDB-lite"/>
    </source>
</evidence>
<sequence length="253" mass="27747">MRPARRPGPAPRVSPAPSRTLIRVVDDSFPADHDRPARLLERHAEHRRAETLAVLLAANPYSPHAAVTDALNALHPAELARIAEMAEGPGWFLDEAAAVPTPEHEDDGVLRLLTTRLPQQARRRPRARVQLRRGSPNPRPPARSRFPAPHRRLPPQAKIAQRIIPPRLRPVVLRDELVELGDLFRAYQQRDEPDLELLADLHERKARAFTTWADATSEGPCGGRPGGPSRRLPPPASSTGSASAASPAATGRP</sequence>
<feature type="region of interest" description="Disordered" evidence="1">
    <location>
        <begin position="119"/>
        <end position="153"/>
    </location>
</feature>
<gene>
    <name evidence="2" type="ORF">GCM10010371_53210</name>
</gene>
<evidence type="ECO:0000313" key="2">
    <source>
        <dbReference type="EMBL" id="GGZ86594.1"/>
    </source>
</evidence>
<proteinExistence type="predicted"/>
<feature type="region of interest" description="Disordered" evidence="1">
    <location>
        <begin position="210"/>
        <end position="253"/>
    </location>
</feature>
<reference evidence="2" key="2">
    <citation type="submission" date="2020-09" db="EMBL/GenBank/DDBJ databases">
        <authorList>
            <person name="Sun Q."/>
            <person name="Ohkuma M."/>
        </authorList>
    </citation>
    <scope>NUCLEOTIDE SEQUENCE</scope>
    <source>
        <strain evidence="2">JCM 4834</strain>
    </source>
</reference>
<accession>A0A918R431</accession>
<comment type="caution">
    <text evidence="2">The sequence shown here is derived from an EMBL/GenBank/DDBJ whole genome shotgun (WGS) entry which is preliminary data.</text>
</comment>
<protein>
    <submittedName>
        <fullName evidence="2">Uncharacterized protein</fullName>
    </submittedName>
</protein>
<dbReference type="EMBL" id="BMVX01000024">
    <property type="protein sequence ID" value="GGZ86594.1"/>
    <property type="molecule type" value="Genomic_DNA"/>
</dbReference>